<accession>A0A8H4NGS1</accession>
<evidence type="ECO:0000256" key="5">
    <source>
        <dbReference type="ARBA" id="ARBA00023136"/>
    </source>
</evidence>
<dbReference type="OrthoDB" id="3639251at2759"/>
<dbReference type="InterPro" id="IPR036259">
    <property type="entry name" value="MFS_trans_sf"/>
</dbReference>
<dbReference type="EMBL" id="WWBZ02000001">
    <property type="protein sequence ID" value="KAF4314322.1"/>
    <property type="molecule type" value="Genomic_DNA"/>
</dbReference>
<feature type="transmembrane region" description="Helical" evidence="7">
    <location>
        <begin position="296"/>
        <end position="317"/>
    </location>
</feature>
<dbReference type="InterPro" id="IPR002654">
    <property type="entry name" value="Glyco_trans_25"/>
</dbReference>
<dbReference type="Pfam" id="PF07690">
    <property type="entry name" value="MFS_1"/>
    <property type="match status" value="1"/>
</dbReference>
<evidence type="ECO:0000313" key="8">
    <source>
        <dbReference type="EMBL" id="KAF4314322.1"/>
    </source>
</evidence>
<name>A0A8H4NGS1_9PEZI</name>
<evidence type="ECO:0000256" key="6">
    <source>
        <dbReference type="SAM" id="MobiDB-lite"/>
    </source>
</evidence>
<feature type="region of interest" description="Disordered" evidence="6">
    <location>
        <begin position="1"/>
        <end position="34"/>
    </location>
</feature>
<dbReference type="InterPro" id="IPR011701">
    <property type="entry name" value="MFS"/>
</dbReference>
<evidence type="ECO:0000256" key="1">
    <source>
        <dbReference type="ARBA" id="ARBA00004141"/>
    </source>
</evidence>
<dbReference type="CDD" id="cd06532">
    <property type="entry name" value="Glyco_transf_25"/>
    <property type="match status" value="1"/>
</dbReference>
<feature type="transmembrane region" description="Helical" evidence="7">
    <location>
        <begin position="152"/>
        <end position="174"/>
    </location>
</feature>
<reference evidence="8" key="1">
    <citation type="submission" date="2020-04" db="EMBL/GenBank/DDBJ databases">
        <title>Genome Assembly and Annotation of Botryosphaeria dothidea sdau 11-99, a Latent Pathogen of Apple Fruit Ring Rot in China.</title>
        <authorList>
            <person name="Yu C."/>
            <person name="Diao Y."/>
            <person name="Lu Q."/>
            <person name="Zhao J."/>
            <person name="Cui S."/>
            <person name="Peng C."/>
            <person name="He B."/>
            <person name="Liu H."/>
        </authorList>
    </citation>
    <scope>NUCLEOTIDE SEQUENCE [LARGE SCALE GENOMIC DNA]</scope>
    <source>
        <strain evidence="8">Sdau11-99</strain>
    </source>
</reference>
<evidence type="ECO:0000256" key="2">
    <source>
        <dbReference type="ARBA" id="ARBA00022448"/>
    </source>
</evidence>
<feature type="transmembrane region" description="Helical" evidence="7">
    <location>
        <begin position="329"/>
        <end position="346"/>
    </location>
</feature>
<dbReference type="GO" id="GO:0022857">
    <property type="term" value="F:transmembrane transporter activity"/>
    <property type="evidence" value="ECO:0007669"/>
    <property type="project" value="InterPro"/>
</dbReference>
<feature type="transmembrane region" description="Helical" evidence="7">
    <location>
        <begin position="503"/>
        <end position="523"/>
    </location>
</feature>
<dbReference type="Gene3D" id="1.20.1250.20">
    <property type="entry name" value="MFS general substrate transporter like domains"/>
    <property type="match status" value="2"/>
</dbReference>
<dbReference type="Proteomes" id="UP000572817">
    <property type="component" value="Unassembled WGS sequence"/>
</dbReference>
<keyword evidence="9" id="KW-1185">Reference proteome</keyword>
<sequence>MEKPEEKPDVTLAENASDVFPKHQEEAGLEASSSDLDDAKRARRLVRKMDLHILPLCAWVYLLNYLDRGNIGNSKVLNQETGDSLLQRTGMNNMDYAVAVSLFSLAYALFEVPSNWIMKRYVRPSRWLATLLFCWGAFTIGFAGVQNYASVVVLRFFVGVFEAGFFPGCVYLITFWYPVEERSVRVAFILASATAAGAFGGCIAYGVGHINGAASLSGFRWLFIIEGLVTISSVLLVLFFLPDYPSRARFLSPSDKAFVEQRIARQGGGYTSAKATRDEVLETCARPRMLAHYCAYLCNSVPLGSLTFFSPTIVAGLGYTSIKAQLMTVPPWLVGYVVCLLLGWSADRHNARGWHIALSSTLGGAGWLTAGLLPADAYAKRYGCLMLCACGAFPSSGPLSAWVTCNVPTVVTMGIATALNNSAAGFSQIIAQWIWKGDEQDRGFPTGNFVIIIGRCDWLRYPCGAAMMHGCGRLHRNITTHISSTHWQVFIVSTERTMNLSSFHFRSAFIGVCILSLLILLLFSRNAPSHLPLTGYGYGAHGSDLLSHVFNRTLGFQKIFVINLPSRTDLRDSMSLAAALTDLEMEYVDGVTGVDDKALPPGAKETNLAKGSLYAWRAHMNVLRTIVEQNLTSALILENDVDWDIRLKQQLRSFALGAHLLIQPLTGTTSTFLDPTYPAPRSPDDQPTNFDVADFTAARTVTPPTTSPYGDVHRWDVLWLGHCGTRFPKASDANAPLGRAVIADDASVPEQQHLDVEDGGWDLLTKYPVHTRVVHRARVSTCTLGYGVSQQGARRLLYELGIRNVTGTADMMFRSVCDGVEGRPLLTCLTVQPQIFSHHRRAGDVAAFSDINDRTGYNEQAYTKNVRWSTRLNFDRLLYGRTDYVDLFRDGEPENHFEG</sequence>
<evidence type="ECO:0000256" key="7">
    <source>
        <dbReference type="SAM" id="Phobius"/>
    </source>
</evidence>
<evidence type="ECO:0000313" key="9">
    <source>
        <dbReference type="Proteomes" id="UP000572817"/>
    </source>
</evidence>
<keyword evidence="5 7" id="KW-0472">Membrane</keyword>
<feature type="transmembrane region" description="Helical" evidence="7">
    <location>
        <begin position="128"/>
        <end position="146"/>
    </location>
</feature>
<evidence type="ECO:0000256" key="3">
    <source>
        <dbReference type="ARBA" id="ARBA00022692"/>
    </source>
</evidence>
<dbReference type="GO" id="GO:0016020">
    <property type="term" value="C:membrane"/>
    <property type="evidence" value="ECO:0007669"/>
    <property type="project" value="UniProtKB-SubCell"/>
</dbReference>
<keyword evidence="4 7" id="KW-1133">Transmembrane helix</keyword>
<dbReference type="FunFam" id="1.20.1250.20:FF:000057">
    <property type="entry name" value="MFS general substrate transporter"/>
    <property type="match status" value="1"/>
</dbReference>
<dbReference type="AlphaFoldDB" id="A0A8H4NGS1"/>
<feature type="transmembrane region" description="Helical" evidence="7">
    <location>
        <begin position="219"/>
        <end position="241"/>
    </location>
</feature>
<comment type="subcellular location">
    <subcellularLocation>
        <location evidence="1">Membrane</location>
        <topology evidence="1">Multi-pass membrane protein</topology>
    </subcellularLocation>
</comment>
<keyword evidence="2" id="KW-0813">Transport</keyword>
<feature type="transmembrane region" description="Helical" evidence="7">
    <location>
        <begin position="96"/>
        <end position="116"/>
    </location>
</feature>
<evidence type="ECO:0000256" key="4">
    <source>
        <dbReference type="ARBA" id="ARBA00022989"/>
    </source>
</evidence>
<comment type="caution">
    <text evidence="8">The sequence shown here is derived from an EMBL/GenBank/DDBJ whole genome shotgun (WGS) entry which is preliminary data.</text>
</comment>
<keyword evidence="3 7" id="KW-0812">Transmembrane</keyword>
<dbReference type="PANTHER" id="PTHR43791">
    <property type="entry name" value="PERMEASE-RELATED"/>
    <property type="match status" value="1"/>
</dbReference>
<proteinExistence type="predicted"/>
<organism evidence="8 9">
    <name type="scientific">Botryosphaeria dothidea</name>
    <dbReference type="NCBI Taxonomy" id="55169"/>
    <lineage>
        <taxon>Eukaryota</taxon>
        <taxon>Fungi</taxon>
        <taxon>Dikarya</taxon>
        <taxon>Ascomycota</taxon>
        <taxon>Pezizomycotina</taxon>
        <taxon>Dothideomycetes</taxon>
        <taxon>Dothideomycetes incertae sedis</taxon>
        <taxon>Botryosphaeriales</taxon>
        <taxon>Botryosphaeriaceae</taxon>
        <taxon>Botryosphaeria</taxon>
    </lineage>
</organism>
<protein>
    <submittedName>
        <fullName evidence="8">Mfs transporter protein</fullName>
    </submittedName>
</protein>
<feature type="transmembrane region" description="Helical" evidence="7">
    <location>
        <begin position="186"/>
        <end position="207"/>
    </location>
</feature>
<dbReference type="PANTHER" id="PTHR43791:SF49">
    <property type="entry name" value="TRANSPORTER, PUTATIVE (AFU_ORTHOLOGUE AFUA_4G04250)-RELATED"/>
    <property type="match status" value="1"/>
</dbReference>
<gene>
    <name evidence="8" type="ORF">GTA08_BOTSDO01744</name>
</gene>
<dbReference type="SUPFAM" id="SSF103473">
    <property type="entry name" value="MFS general substrate transporter"/>
    <property type="match status" value="1"/>
</dbReference>